<dbReference type="Proteomes" id="UP000692954">
    <property type="component" value="Unassembled WGS sequence"/>
</dbReference>
<reference evidence="6" key="1">
    <citation type="submission" date="2021-01" db="EMBL/GenBank/DDBJ databases">
        <authorList>
            <consortium name="Genoscope - CEA"/>
            <person name="William W."/>
        </authorList>
    </citation>
    <scope>NUCLEOTIDE SEQUENCE</scope>
</reference>
<feature type="domain" description="Peptidase C54 catalytic" evidence="5">
    <location>
        <begin position="42"/>
        <end position="387"/>
    </location>
</feature>
<dbReference type="GO" id="GO:0000423">
    <property type="term" value="P:mitophagy"/>
    <property type="evidence" value="ECO:0007669"/>
    <property type="project" value="TreeGrafter"/>
</dbReference>
<keyword evidence="2 4" id="KW-0378">Hydrolase</keyword>
<dbReference type="GO" id="GO:0015031">
    <property type="term" value="P:protein transport"/>
    <property type="evidence" value="ECO:0007669"/>
    <property type="project" value="UniProtKB-KW"/>
</dbReference>
<dbReference type="GO" id="GO:0004197">
    <property type="term" value="F:cysteine-type endopeptidase activity"/>
    <property type="evidence" value="ECO:0007669"/>
    <property type="project" value="TreeGrafter"/>
</dbReference>
<dbReference type="GO" id="GO:0016485">
    <property type="term" value="P:protein processing"/>
    <property type="evidence" value="ECO:0007669"/>
    <property type="project" value="TreeGrafter"/>
</dbReference>
<keyword evidence="4" id="KW-0072">Autophagy</keyword>
<evidence type="ECO:0000256" key="4">
    <source>
        <dbReference type="RuleBase" id="RU363115"/>
    </source>
</evidence>
<comment type="subcellular location">
    <subcellularLocation>
        <location evidence="4">Cytoplasm</location>
    </subcellularLocation>
</comment>
<keyword evidence="4" id="KW-0813">Transport</keyword>
<accession>A0A8S1RD78</accession>
<comment type="caution">
    <text evidence="6">The sequence shown here is derived from an EMBL/GenBank/DDBJ whole genome shotgun (WGS) entry which is preliminary data.</text>
</comment>
<dbReference type="PANTHER" id="PTHR22624">
    <property type="entry name" value="CYSTEINE PROTEASE ATG4"/>
    <property type="match status" value="1"/>
</dbReference>
<gene>
    <name evidence="6" type="ORF">PSON_ATCC_30995.1.T1660019</name>
</gene>
<dbReference type="GO" id="GO:0034727">
    <property type="term" value="P:piecemeal microautophagy of the nucleus"/>
    <property type="evidence" value="ECO:0007669"/>
    <property type="project" value="TreeGrafter"/>
</dbReference>
<proteinExistence type="inferred from homology"/>
<keyword evidence="1 4" id="KW-0645">Protease</keyword>
<dbReference type="GO" id="GO:0035973">
    <property type="term" value="P:aggrephagy"/>
    <property type="evidence" value="ECO:0007669"/>
    <property type="project" value="TreeGrafter"/>
</dbReference>
<comment type="function">
    <text evidence="4">Cysteine protease that plays a key role in autophagy by mediating both proteolytic activation and delipidation of ATG8 family proteins.</text>
</comment>
<evidence type="ECO:0000313" key="7">
    <source>
        <dbReference type="Proteomes" id="UP000692954"/>
    </source>
</evidence>
<evidence type="ECO:0000256" key="2">
    <source>
        <dbReference type="ARBA" id="ARBA00022801"/>
    </source>
</evidence>
<dbReference type="EC" id="3.4.22.-" evidence="4"/>
<dbReference type="AlphaFoldDB" id="A0A8S1RD78"/>
<dbReference type="Pfam" id="PF03416">
    <property type="entry name" value="Peptidase_C54"/>
    <property type="match status" value="1"/>
</dbReference>
<evidence type="ECO:0000256" key="1">
    <source>
        <dbReference type="ARBA" id="ARBA00022670"/>
    </source>
</evidence>
<keyword evidence="7" id="KW-1185">Reference proteome</keyword>
<dbReference type="GO" id="GO:0005737">
    <property type="term" value="C:cytoplasm"/>
    <property type="evidence" value="ECO:0007669"/>
    <property type="project" value="UniProtKB-SubCell"/>
</dbReference>
<sequence length="478" mass="56289">MQQIGHQLLSKWYYTNYNFRALFQYEVKEEGYIMGQLIEKKEDILDLVTHTIRFTYRQGFQAFQCQESNLTTDSGWGCMIRIGQMMMAELLKRHLKCFYKVDIFQFPSLLEEVLQIFNDDVQMKSQLGIVNECKHRFSIQQIMSVAYNEWGKKPGEWYSPNQIVQAIQKILSDNNISYFCGLGFVPFYESQIDLKAIVLEMCMIDNCYCQNRVFFIDKFLYELEKLQITKDKEEVVQVMHGQDSISDICFEDQSNQNKIDILNLFKKNICEKCFVPSRAVAVCILSRIGWDEPNPNYIQAIRQFMKKNYFAGMLGGRPKEANFIVGFVDNKFVVLDPHLVQETKMNSDEYVKSCFPSEALFMNENEIDCSLGLVFYLNNFQDLNELIYDVKIHQQINFFSFVQINDWTYSDINKEQQIKQIKQMQDSLNDNYQQQQQLQQQILNLEISTYHDGISNEINSLNNQQTSINELDSSYEEI</sequence>
<comment type="similarity">
    <text evidence="4">Belongs to the peptidase C54 family.</text>
</comment>
<dbReference type="GO" id="GO:0000045">
    <property type="term" value="P:autophagosome assembly"/>
    <property type="evidence" value="ECO:0007669"/>
    <property type="project" value="TreeGrafter"/>
</dbReference>
<evidence type="ECO:0000256" key="3">
    <source>
        <dbReference type="ARBA" id="ARBA00022807"/>
    </source>
</evidence>
<dbReference type="OrthoDB" id="433762at2759"/>
<keyword evidence="3" id="KW-0788">Thiol protease</keyword>
<evidence type="ECO:0000259" key="5">
    <source>
        <dbReference type="Pfam" id="PF03416"/>
    </source>
</evidence>
<keyword evidence="4" id="KW-0653">Protein transport</keyword>
<dbReference type="GO" id="GO:0019786">
    <property type="term" value="F:protein-phosphatidylethanolamide deconjugating activity"/>
    <property type="evidence" value="ECO:0007669"/>
    <property type="project" value="InterPro"/>
</dbReference>
<dbReference type="InterPro" id="IPR005078">
    <property type="entry name" value="Peptidase_C54"/>
</dbReference>
<keyword evidence="4" id="KW-0963">Cytoplasm</keyword>
<organism evidence="6 7">
    <name type="scientific">Paramecium sonneborni</name>
    <dbReference type="NCBI Taxonomy" id="65129"/>
    <lineage>
        <taxon>Eukaryota</taxon>
        <taxon>Sar</taxon>
        <taxon>Alveolata</taxon>
        <taxon>Ciliophora</taxon>
        <taxon>Intramacronucleata</taxon>
        <taxon>Oligohymenophorea</taxon>
        <taxon>Peniculida</taxon>
        <taxon>Parameciidae</taxon>
        <taxon>Paramecium</taxon>
    </lineage>
</organism>
<dbReference type="PANTHER" id="PTHR22624:SF49">
    <property type="entry name" value="CYSTEINE PROTEASE"/>
    <property type="match status" value="1"/>
</dbReference>
<dbReference type="EMBL" id="CAJJDN010000166">
    <property type="protein sequence ID" value="CAD8126241.1"/>
    <property type="molecule type" value="Genomic_DNA"/>
</dbReference>
<protein>
    <recommendedName>
        <fullName evidence="4">Cysteine protease</fullName>
        <ecNumber evidence="4">3.4.22.-</ecNumber>
    </recommendedName>
</protein>
<evidence type="ECO:0000313" key="6">
    <source>
        <dbReference type="EMBL" id="CAD8126241.1"/>
    </source>
</evidence>
<name>A0A8S1RD78_9CILI</name>
<dbReference type="InterPro" id="IPR046792">
    <property type="entry name" value="Peptidase_C54_cat"/>
</dbReference>